<name>A0ABC8BQZ2_9ACTN</name>
<protein>
    <submittedName>
        <fullName evidence="1">Uncharacterized protein</fullName>
    </submittedName>
</protein>
<evidence type="ECO:0000313" key="2">
    <source>
        <dbReference type="Proteomes" id="UP000192251"/>
    </source>
</evidence>
<sequence>MNADIHMLLHADRSAELRREARSFTPPRTALRTRVGWTMVELGLRLARSGPAAAGAHTFRTA</sequence>
<accession>A0ABC8BQZ2</accession>
<gene>
    <name evidence="1" type="ORF">B7C62_11405</name>
</gene>
<dbReference type="AlphaFoldDB" id="A0ABC8BQZ2"/>
<organism evidence="1 2">
    <name type="scientific">Kitasatospora albolonga</name>
    <dbReference type="NCBI Taxonomy" id="68173"/>
    <lineage>
        <taxon>Bacteria</taxon>
        <taxon>Bacillati</taxon>
        <taxon>Actinomycetota</taxon>
        <taxon>Actinomycetes</taxon>
        <taxon>Kitasatosporales</taxon>
        <taxon>Streptomycetaceae</taxon>
        <taxon>Kitasatospora</taxon>
    </lineage>
</organism>
<proteinExistence type="predicted"/>
<evidence type="ECO:0000313" key="1">
    <source>
        <dbReference type="EMBL" id="ARF72814.1"/>
    </source>
</evidence>
<dbReference type="EMBL" id="CP020563">
    <property type="protein sequence ID" value="ARF72814.1"/>
    <property type="molecule type" value="Genomic_DNA"/>
</dbReference>
<reference evidence="1 2" key="1">
    <citation type="submission" date="2017-04" db="EMBL/GenBank/DDBJ databases">
        <title>The complete genome sequence of Streptomyces albolongus YIM 101047, the producer of novel bafilomycins and novel odoriferous sesquiterpenoids.</title>
        <authorList>
            <person name="Yin M."/>
            <person name="Jiang Y."/>
        </authorList>
    </citation>
    <scope>NUCLEOTIDE SEQUENCE [LARGE SCALE GENOMIC DNA]</scope>
    <source>
        <strain evidence="1 2">YIM 101047</strain>
    </source>
</reference>
<dbReference type="Proteomes" id="UP000192251">
    <property type="component" value="Chromosome"/>
</dbReference>
<dbReference type="RefSeq" id="WP_084746621.1">
    <property type="nucleotide sequence ID" value="NZ_CP020563.1"/>
</dbReference>
<dbReference type="KEGG" id="kab:B7C62_11405"/>
<keyword evidence="2" id="KW-1185">Reference proteome</keyword>